<evidence type="ECO:0000313" key="2">
    <source>
        <dbReference type="Proteomes" id="UP000399805"/>
    </source>
</evidence>
<name>A0A6I8LWN7_9PSEU</name>
<dbReference type="EMBL" id="CABVGP010000002">
    <property type="protein sequence ID" value="VVJ21550.1"/>
    <property type="molecule type" value="Genomic_DNA"/>
</dbReference>
<dbReference type="Proteomes" id="UP000399805">
    <property type="component" value="Unassembled WGS sequence"/>
</dbReference>
<dbReference type="AlphaFoldDB" id="A0A6I8LWN7"/>
<evidence type="ECO:0000313" key="1">
    <source>
        <dbReference type="EMBL" id="VVJ21550.1"/>
    </source>
</evidence>
<sequence length="41" mass="4280">MCWAAAGPDHGKGGVSAFGDELRLPVLAKDEIREALATAVR</sequence>
<organism evidence="1 2">
    <name type="scientific">Amycolatopsis camponoti</name>
    <dbReference type="NCBI Taxonomy" id="2606593"/>
    <lineage>
        <taxon>Bacteria</taxon>
        <taxon>Bacillati</taxon>
        <taxon>Actinomycetota</taxon>
        <taxon>Actinomycetes</taxon>
        <taxon>Pseudonocardiales</taxon>
        <taxon>Pseudonocardiaceae</taxon>
        <taxon>Amycolatopsis</taxon>
    </lineage>
</organism>
<reference evidence="1 2" key="1">
    <citation type="submission" date="2019-09" db="EMBL/GenBank/DDBJ databases">
        <authorList>
            <person name="Leyn A S."/>
        </authorList>
    </citation>
    <scope>NUCLEOTIDE SEQUENCE [LARGE SCALE GENOMIC DNA]</scope>
    <source>
        <strain evidence="1">AA231_1</strain>
    </source>
</reference>
<proteinExistence type="predicted"/>
<gene>
    <name evidence="1" type="ORF">AA23TX_06571</name>
</gene>
<protein>
    <submittedName>
        <fullName evidence="1">Uncharacterized protein</fullName>
    </submittedName>
</protein>
<accession>A0A6I8LWN7</accession>
<keyword evidence="2" id="KW-1185">Reference proteome</keyword>